<evidence type="ECO:0000313" key="3">
    <source>
        <dbReference type="Proteomes" id="UP000186469"/>
    </source>
</evidence>
<keyword evidence="3" id="KW-1185">Reference proteome</keyword>
<dbReference type="GO" id="GO:0016020">
    <property type="term" value="C:membrane"/>
    <property type="evidence" value="ECO:0007669"/>
    <property type="project" value="InterPro"/>
</dbReference>
<dbReference type="AlphaFoldDB" id="A0A1M7TK32"/>
<dbReference type="PANTHER" id="PTHR35335:SF1">
    <property type="entry name" value="UPF0716 PROTEIN FXSA"/>
    <property type="match status" value="1"/>
</dbReference>
<dbReference type="NCBIfam" id="NF008528">
    <property type="entry name" value="PRK11463.1-2"/>
    <property type="match status" value="1"/>
</dbReference>
<keyword evidence="1" id="KW-0812">Transmembrane</keyword>
<proteinExistence type="predicted"/>
<dbReference type="Pfam" id="PF04186">
    <property type="entry name" value="FxsA"/>
    <property type="match status" value="1"/>
</dbReference>
<accession>A0A1M7TK32</accession>
<dbReference type="Proteomes" id="UP000186469">
    <property type="component" value="Unassembled WGS sequence"/>
</dbReference>
<keyword evidence="1" id="KW-1133">Transmembrane helix</keyword>
<organism evidence="2 3">
    <name type="scientific">Desulfovibrio litoralis DSM 11393</name>
    <dbReference type="NCBI Taxonomy" id="1121455"/>
    <lineage>
        <taxon>Bacteria</taxon>
        <taxon>Pseudomonadati</taxon>
        <taxon>Thermodesulfobacteriota</taxon>
        <taxon>Desulfovibrionia</taxon>
        <taxon>Desulfovibrionales</taxon>
        <taxon>Desulfovibrionaceae</taxon>
        <taxon>Desulfovibrio</taxon>
    </lineage>
</organism>
<gene>
    <name evidence="2" type="ORF">SAMN02745728_02136</name>
</gene>
<feature type="transmembrane region" description="Helical" evidence="1">
    <location>
        <begin position="83"/>
        <end position="108"/>
    </location>
</feature>
<dbReference type="PANTHER" id="PTHR35335">
    <property type="entry name" value="UPF0716 PROTEIN FXSA"/>
    <property type="match status" value="1"/>
</dbReference>
<dbReference type="InterPro" id="IPR007313">
    <property type="entry name" value="FxsA"/>
</dbReference>
<dbReference type="OrthoDB" id="9792788at2"/>
<dbReference type="EMBL" id="FRDI01000014">
    <property type="protein sequence ID" value="SHN71070.1"/>
    <property type="molecule type" value="Genomic_DNA"/>
</dbReference>
<evidence type="ECO:0000256" key="1">
    <source>
        <dbReference type="SAM" id="Phobius"/>
    </source>
</evidence>
<evidence type="ECO:0000313" key="2">
    <source>
        <dbReference type="EMBL" id="SHN71070.1"/>
    </source>
</evidence>
<name>A0A1M7TK32_9BACT</name>
<feature type="transmembrane region" description="Helical" evidence="1">
    <location>
        <begin position="20"/>
        <end position="45"/>
    </location>
</feature>
<dbReference type="STRING" id="1121455.SAMN02745728_02136"/>
<dbReference type="RefSeq" id="WP_072697811.1">
    <property type="nucleotide sequence ID" value="NZ_FRDI01000014.1"/>
</dbReference>
<keyword evidence="1" id="KW-0472">Membrane</keyword>
<reference evidence="2 3" key="1">
    <citation type="submission" date="2016-12" db="EMBL/GenBank/DDBJ databases">
        <authorList>
            <person name="Song W.-J."/>
            <person name="Kurnit D.M."/>
        </authorList>
    </citation>
    <scope>NUCLEOTIDE SEQUENCE [LARGE SCALE GENOMIC DNA]</scope>
    <source>
        <strain evidence="2 3">DSM 11393</strain>
    </source>
</reference>
<sequence length="214" mass="24289">MPFLILFIIYMYLEFTITRLVGIRLGFGNTMALMLVSAFLGVFLIKRQSTKALQEALNAQASGLATAMGSGFLRAFAYLVSGILFIIPGFFSDIIGFLLLMPFVQHLFADRFQNYRTKNPNGWSGSSFFYSSNKGWQSTSENFDSAYYNQNIGRSNEDPDVVDTTARENVKKTQDDNEIIIDCYVNEEKTKSANENNLVYMECELDDDQDKNKK</sequence>
<protein>
    <submittedName>
        <fullName evidence="2">FxsA membrane protein</fullName>
    </submittedName>
</protein>